<sequence length="268" mass="28121">MGTSMNIVWLYAFSGAIAGIISGMLGVGGGIVLVPILIFIFGVLAIPEGIAAHMAIGTSLATIIFTSMSAIYAQHRRKAIDWNLVRKLAPATILGSLISGYLAGLIPGLALKAIFGVFLVAAAVQMFFEWRPAPHRTLPSPLALLGIGTGIGALSAMLGIGGGTLTVPFFNWCNVDLRRAIATSTTLGFGLAIFGTIGFIASGFQRPGLPSASFGYVSLPAMLGIASTAVLFAPFGVHLSYRLPVRRLKRIFALLLLCLAFNILLNFI</sequence>
<evidence type="ECO:0000256" key="1">
    <source>
        <dbReference type="ARBA" id="ARBA00004141"/>
    </source>
</evidence>
<dbReference type="EMBL" id="AP018795">
    <property type="protein sequence ID" value="BBF65780.1"/>
    <property type="molecule type" value="Genomic_DNA"/>
</dbReference>
<evidence type="ECO:0000313" key="6">
    <source>
        <dbReference type="EMBL" id="BBF65780.1"/>
    </source>
</evidence>
<evidence type="ECO:0000256" key="2">
    <source>
        <dbReference type="ARBA" id="ARBA00022692"/>
    </source>
</evidence>
<feature type="transmembrane region" description="Helical" evidence="5">
    <location>
        <begin position="142"/>
        <end position="160"/>
    </location>
</feature>
<dbReference type="Pfam" id="PF01925">
    <property type="entry name" value="TauE"/>
    <property type="match status" value="1"/>
</dbReference>
<keyword evidence="7" id="KW-1185">Reference proteome</keyword>
<dbReference type="AlphaFoldDB" id="A0A2Z6IJ95"/>
<feature type="transmembrane region" description="Helical" evidence="5">
    <location>
        <begin position="12"/>
        <end position="44"/>
    </location>
</feature>
<name>A0A2Z6IJ95_ACIFI</name>
<evidence type="ECO:0000256" key="4">
    <source>
        <dbReference type="ARBA" id="ARBA00023136"/>
    </source>
</evidence>
<evidence type="ECO:0000256" key="3">
    <source>
        <dbReference type="ARBA" id="ARBA00022989"/>
    </source>
</evidence>
<feature type="transmembrane region" description="Helical" evidence="5">
    <location>
        <begin position="251"/>
        <end position="267"/>
    </location>
</feature>
<dbReference type="KEGG" id="afj:AFERRID_19980"/>
<comment type="subcellular location">
    <subcellularLocation>
        <location evidence="5">Cell membrane</location>
        <topology evidence="5">Multi-pass membrane protein</topology>
    </subcellularLocation>
    <subcellularLocation>
        <location evidence="1">Membrane</location>
        <topology evidence="1">Multi-pass membrane protein</topology>
    </subcellularLocation>
</comment>
<reference evidence="6 7" key="1">
    <citation type="journal article" date="2018" name="Microbiol. Resour. Announc.">
        <title>Complete Genome Sequence of Acidithiobacillus ferridurans JCM 18981.</title>
        <authorList>
            <person name="Miyauchi T."/>
            <person name="Kouzuma A."/>
            <person name="Abe T."/>
            <person name="Watanabe K."/>
        </authorList>
    </citation>
    <scope>NUCLEOTIDE SEQUENCE [LARGE SCALE GENOMIC DNA]</scope>
    <source>
        <strain evidence="7">ATCC 33020 / DSM 29468 / JCM 18981 / 11Fe</strain>
    </source>
</reference>
<dbReference type="InterPro" id="IPR002781">
    <property type="entry name" value="TM_pro_TauE-like"/>
</dbReference>
<feature type="transmembrane region" description="Helical" evidence="5">
    <location>
        <begin position="180"/>
        <end position="204"/>
    </location>
</feature>
<keyword evidence="2 5" id="KW-0812">Transmembrane</keyword>
<feature type="transmembrane region" description="Helical" evidence="5">
    <location>
        <begin position="50"/>
        <end position="72"/>
    </location>
</feature>
<dbReference type="PANTHER" id="PTHR43483">
    <property type="entry name" value="MEMBRANE TRANSPORTER PROTEIN HI_0806-RELATED"/>
    <property type="match status" value="1"/>
</dbReference>
<evidence type="ECO:0000313" key="7">
    <source>
        <dbReference type="Proteomes" id="UP000280188"/>
    </source>
</evidence>
<proteinExistence type="inferred from homology"/>
<comment type="similarity">
    <text evidence="5">Belongs to the 4-toluene sulfonate uptake permease (TSUP) (TC 2.A.102) family.</text>
</comment>
<keyword evidence="5" id="KW-1003">Cell membrane</keyword>
<accession>A0A2Z6IJ95</accession>
<feature type="transmembrane region" description="Helical" evidence="5">
    <location>
        <begin position="109"/>
        <end position="130"/>
    </location>
</feature>
<keyword evidence="3 5" id="KW-1133">Transmembrane helix</keyword>
<feature type="transmembrane region" description="Helical" evidence="5">
    <location>
        <begin position="216"/>
        <end position="239"/>
    </location>
</feature>
<dbReference type="GO" id="GO:0005886">
    <property type="term" value="C:plasma membrane"/>
    <property type="evidence" value="ECO:0007669"/>
    <property type="project" value="UniProtKB-SubCell"/>
</dbReference>
<gene>
    <name evidence="6" type="ORF">AFERRID_19980</name>
</gene>
<dbReference type="PANTHER" id="PTHR43483:SF3">
    <property type="entry name" value="MEMBRANE TRANSPORTER PROTEIN HI_0806-RELATED"/>
    <property type="match status" value="1"/>
</dbReference>
<protein>
    <recommendedName>
        <fullName evidence="5">Probable membrane transporter protein</fullName>
    </recommendedName>
</protein>
<keyword evidence="4 5" id="KW-0472">Membrane</keyword>
<dbReference type="Proteomes" id="UP000280188">
    <property type="component" value="Chromosome"/>
</dbReference>
<evidence type="ECO:0000256" key="5">
    <source>
        <dbReference type="RuleBase" id="RU363041"/>
    </source>
</evidence>
<organism evidence="6 7">
    <name type="scientific">Acidithiobacillus ferridurans</name>
    <dbReference type="NCBI Taxonomy" id="1232575"/>
    <lineage>
        <taxon>Bacteria</taxon>
        <taxon>Pseudomonadati</taxon>
        <taxon>Pseudomonadota</taxon>
        <taxon>Acidithiobacillia</taxon>
        <taxon>Acidithiobacillales</taxon>
        <taxon>Acidithiobacillaceae</taxon>
        <taxon>Acidithiobacillus</taxon>
    </lineage>
</organism>